<reference evidence="3" key="1">
    <citation type="journal article" date="2019" name="Int. J. Syst. Evol. Microbiol.">
        <title>The Global Catalogue of Microorganisms (GCM) 10K type strain sequencing project: providing services to taxonomists for standard genome sequencing and annotation.</title>
        <authorList>
            <consortium name="The Broad Institute Genomics Platform"/>
            <consortium name="The Broad Institute Genome Sequencing Center for Infectious Disease"/>
            <person name="Wu L."/>
            <person name="Ma J."/>
        </authorList>
    </citation>
    <scope>NUCLEOTIDE SEQUENCE [LARGE SCALE GENOMIC DNA]</scope>
    <source>
        <strain evidence="3">CCUG 58938</strain>
    </source>
</reference>
<evidence type="ECO:0000259" key="1">
    <source>
        <dbReference type="PROSITE" id="PS50042"/>
    </source>
</evidence>
<dbReference type="Pfam" id="PF00027">
    <property type="entry name" value="cNMP_binding"/>
    <property type="match status" value="1"/>
</dbReference>
<keyword evidence="3" id="KW-1185">Reference proteome</keyword>
<feature type="domain" description="Cyclic nucleotide-binding" evidence="1">
    <location>
        <begin position="11"/>
        <end position="115"/>
    </location>
</feature>
<evidence type="ECO:0000313" key="2">
    <source>
        <dbReference type="EMBL" id="MFD1001607.1"/>
    </source>
</evidence>
<sequence length="192" mass="22178">MTIKFESYLQSHANFNESDLKRISSLAEPRVLHRNDFLLMEGEICRHKTFIVKGMLRVFGTRTDGSEHILLFSPEHTWTLDAESYDKQIPSRCNIAAVEESEVLMWTKSDFDKLLAEIPLLKSLSEQLISRAIHNSRQRLLSALGATPEEKYNDFIRDSPALMKRLPLRMIAAYLGISLKTLTRIRHAQLHR</sequence>
<dbReference type="RefSeq" id="WP_377581661.1">
    <property type="nucleotide sequence ID" value="NZ_JBHTKA010000007.1"/>
</dbReference>
<gene>
    <name evidence="2" type="ORF">ACFQ21_19915</name>
</gene>
<dbReference type="Proteomes" id="UP001597112">
    <property type="component" value="Unassembled WGS sequence"/>
</dbReference>
<dbReference type="PROSITE" id="PS50042">
    <property type="entry name" value="CNMP_BINDING_3"/>
    <property type="match status" value="1"/>
</dbReference>
<dbReference type="Gene3D" id="2.60.120.10">
    <property type="entry name" value="Jelly Rolls"/>
    <property type="match status" value="1"/>
</dbReference>
<name>A0ABW3K9A2_9BACT</name>
<dbReference type="InterPro" id="IPR018490">
    <property type="entry name" value="cNMP-bd_dom_sf"/>
</dbReference>
<dbReference type="InterPro" id="IPR000595">
    <property type="entry name" value="cNMP-bd_dom"/>
</dbReference>
<organism evidence="2 3">
    <name type="scientific">Ohtaekwangia kribbensis</name>
    <dbReference type="NCBI Taxonomy" id="688913"/>
    <lineage>
        <taxon>Bacteria</taxon>
        <taxon>Pseudomonadati</taxon>
        <taxon>Bacteroidota</taxon>
        <taxon>Cytophagia</taxon>
        <taxon>Cytophagales</taxon>
        <taxon>Fulvivirgaceae</taxon>
        <taxon>Ohtaekwangia</taxon>
    </lineage>
</organism>
<protein>
    <submittedName>
        <fullName evidence="2">Crp/Fnr family transcriptional regulator</fullName>
    </submittedName>
</protein>
<accession>A0ABW3K9A2</accession>
<dbReference type="InterPro" id="IPR014710">
    <property type="entry name" value="RmlC-like_jellyroll"/>
</dbReference>
<comment type="caution">
    <text evidence="2">The sequence shown here is derived from an EMBL/GenBank/DDBJ whole genome shotgun (WGS) entry which is preliminary data.</text>
</comment>
<proteinExistence type="predicted"/>
<dbReference type="SUPFAM" id="SSF51206">
    <property type="entry name" value="cAMP-binding domain-like"/>
    <property type="match status" value="1"/>
</dbReference>
<evidence type="ECO:0000313" key="3">
    <source>
        <dbReference type="Proteomes" id="UP001597112"/>
    </source>
</evidence>
<dbReference type="CDD" id="cd00038">
    <property type="entry name" value="CAP_ED"/>
    <property type="match status" value="1"/>
</dbReference>
<dbReference type="EMBL" id="JBHTKA010000007">
    <property type="protein sequence ID" value="MFD1001607.1"/>
    <property type="molecule type" value="Genomic_DNA"/>
</dbReference>